<dbReference type="eggNOG" id="COG1536">
    <property type="taxonomic scope" value="Bacteria"/>
</dbReference>
<keyword evidence="11" id="KW-0969">Cilium</keyword>
<dbReference type="InterPro" id="IPR000090">
    <property type="entry name" value="Flg_Motor_Flig"/>
</dbReference>
<dbReference type="Pfam" id="PF14841">
    <property type="entry name" value="FliG_M"/>
    <property type="match status" value="1"/>
</dbReference>
<dbReference type="InterPro" id="IPR032779">
    <property type="entry name" value="FliG_M"/>
</dbReference>
<reference evidence="11 12" key="1">
    <citation type="submission" date="2014-03" db="EMBL/GenBank/DDBJ databases">
        <title>Genome of Haematobacter massiliensis CCUG 47968.</title>
        <authorList>
            <person name="Wang D."/>
            <person name="Wang G."/>
        </authorList>
    </citation>
    <scope>NUCLEOTIDE SEQUENCE [LARGE SCALE GENOMIC DNA]</scope>
    <source>
        <strain evidence="11 12">CCUG 47968</strain>
    </source>
</reference>
<keyword evidence="8" id="KW-0472">Membrane</keyword>
<dbReference type="STRING" id="195105.CN97_00405"/>
<dbReference type="InterPro" id="IPR023087">
    <property type="entry name" value="Flg_Motor_Flig_C"/>
</dbReference>
<comment type="similarity">
    <text evidence="3">Belongs to the FliG family.</text>
</comment>
<dbReference type="GO" id="GO:0071973">
    <property type="term" value="P:bacterial-type flagellum-dependent cell motility"/>
    <property type="evidence" value="ECO:0007669"/>
    <property type="project" value="InterPro"/>
</dbReference>
<evidence type="ECO:0000256" key="8">
    <source>
        <dbReference type="ARBA" id="ARBA00023136"/>
    </source>
</evidence>
<dbReference type="PRINTS" id="PR00954">
    <property type="entry name" value="FLGMOTORFLIG"/>
</dbReference>
<evidence type="ECO:0000313" key="12">
    <source>
        <dbReference type="Proteomes" id="UP000028826"/>
    </source>
</evidence>
<dbReference type="Pfam" id="PF14842">
    <property type="entry name" value="FliG_N"/>
    <property type="match status" value="1"/>
</dbReference>
<dbReference type="AlphaFoldDB" id="A0A086Y089"/>
<dbReference type="RefSeq" id="WP_035712828.1">
    <property type="nucleotide sequence ID" value="NZ_CAMIFG010000098.1"/>
</dbReference>
<dbReference type="SUPFAM" id="SSF48029">
    <property type="entry name" value="FliG"/>
    <property type="match status" value="2"/>
</dbReference>
<dbReference type="GO" id="GO:0005886">
    <property type="term" value="C:plasma membrane"/>
    <property type="evidence" value="ECO:0007669"/>
    <property type="project" value="UniProtKB-SubCell"/>
</dbReference>
<keyword evidence="6" id="KW-0145">Chemotaxis</keyword>
<gene>
    <name evidence="11" type="ORF">CN97_00405</name>
</gene>
<comment type="function">
    <text evidence="10">FliG is one of three proteins (FliG, FliN, FliM) that forms the rotor-mounted switch complex (C ring), located at the base of the basal body. This complex interacts with the CheY and CheZ chemotaxis proteins, in addition to contacting components of the motor that determine the direction of flagellar rotation.</text>
</comment>
<accession>A0A086Y089</accession>
<evidence type="ECO:0000256" key="4">
    <source>
        <dbReference type="ARBA" id="ARBA00021870"/>
    </source>
</evidence>
<comment type="caution">
    <text evidence="11">The sequence shown here is derived from an EMBL/GenBank/DDBJ whole genome shotgun (WGS) entry which is preliminary data.</text>
</comment>
<comment type="subcellular location">
    <subcellularLocation>
        <location evidence="1">Bacterial flagellum basal body</location>
    </subcellularLocation>
    <subcellularLocation>
        <location evidence="2">Cell membrane</location>
        <topology evidence="2">Peripheral membrane protein</topology>
        <orientation evidence="2">Cytoplasmic side</orientation>
    </subcellularLocation>
</comment>
<dbReference type="PANTHER" id="PTHR30534:SF0">
    <property type="entry name" value="FLAGELLAR MOTOR SWITCH PROTEIN FLIG"/>
    <property type="match status" value="1"/>
</dbReference>
<protein>
    <recommendedName>
        <fullName evidence="4">Flagellar motor switch protein FliG</fullName>
    </recommendedName>
</protein>
<organism evidence="11 12">
    <name type="scientific">Haematobacter massiliensis</name>
    <dbReference type="NCBI Taxonomy" id="195105"/>
    <lineage>
        <taxon>Bacteria</taxon>
        <taxon>Pseudomonadati</taxon>
        <taxon>Pseudomonadota</taxon>
        <taxon>Alphaproteobacteria</taxon>
        <taxon>Rhodobacterales</taxon>
        <taxon>Paracoccaceae</taxon>
        <taxon>Haematobacter</taxon>
    </lineage>
</organism>
<dbReference type="Gene3D" id="1.10.220.30">
    <property type="match status" value="3"/>
</dbReference>
<evidence type="ECO:0000256" key="7">
    <source>
        <dbReference type="ARBA" id="ARBA00022779"/>
    </source>
</evidence>
<keyword evidence="12" id="KW-1185">Reference proteome</keyword>
<evidence type="ECO:0000256" key="2">
    <source>
        <dbReference type="ARBA" id="ARBA00004413"/>
    </source>
</evidence>
<evidence type="ECO:0000313" key="11">
    <source>
        <dbReference type="EMBL" id="KFI27689.1"/>
    </source>
</evidence>
<evidence type="ECO:0000256" key="10">
    <source>
        <dbReference type="ARBA" id="ARBA00025598"/>
    </source>
</evidence>
<keyword evidence="7" id="KW-0283">Flagellar rotation</keyword>
<keyword evidence="11" id="KW-0282">Flagellum</keyword>
<dbReference type="InterPro" id="IPR028263">
    <property type="entry name" value="FliG_N"/>
</dbReference>
<evidence type="ECO:0000256" key="5">
    <source>
        <dbReference type="ARBA" id="ARBA00022475"/>
    </source>
</evidence>
<dbReference type="GO" id="GO:0009425">
    <property type="term" value="C:bacterial-type flagellum basal body"/>
    <property type="evidence" value="ECO:0007669"/>
    <property type="project" value="UniProtKB-SubCell"/>
</dbReference>
<evidence type="ECO:0000256" key="6">
    <source>
        <dbReference type="ARBA" id="ARBA00022500"/>
    </source>
</evidence>
<dbReference type="OrthoDB" id="7616820at2"/>
<dbReference type="InterPro" id="IPR011002">
    <property type="entry name" value="FliG_a-hlx"/>
</dbReference>
<sequence>MSAAALAISPVPPAPARKSLSGPQKAAIMVRLLLAEGAEVPLSSLPVGMQESLTRELARLRLVDRETLVSVIEEFVAELEAVGLAFPGGLEGALNLLSDQLSTPAITRLRRLARTGEVNDPWDLVLAQADEPLLALLERESAEVGAVLISKLPTGRAATLLGKLPGDRARRLAYSMSLTGGIAPEMVARIGITLAGPIEAQARAAFDEGPVERIGAILNSSGNEMREDVLKGLEEEDAELAGRVRRAIFTYADIPERIEPRDIARIVRGMDQTELLLALAGTRKPEAAASTFILKNISQRLAAGLAEEIALLPESALKQSEKAQNAVVTRIRDLISSGELTFRASEV</sequence>
<dbReference type="Proteomes" id="UP000028826">
    <property type="component" value="Unassembled WGS sequence"/>
</dbReference>
<dbReference type="EMBL" id="JGYG01000010">
    <property type="protein sequence ID" value="KFI27689.1"/>
    <property type="molecule type" value="Genomic_DNA"/>
</dbReference>
<dbReference type="PANTHER" id="PTHR30534">
    <property type="entry name" value="FLAGELLAR MOTOR SWITCH PROTEIN FLIG"/>
    <property type="match status" value="1"/>
</dbReference>
<keyword evidence="9" id="KW-0975">Bacterial flagellum</keyword>
<proteinExistence type="inferred from homology"/>
<dbReference type="GO" id="GO:0003774">
    <property type="term" value="F:cytoskeletal motor activity"/>
    <property type="evidence" value="ECO:0007669"/>
    <property type="project" value="InterPro"/>
</dbReference>
<keyword evidence="5" id="KW-1003">Cell membrane</keyword>
<name>A0A086Y089_9RHOB</name>
<dbReference type="Pfam" id="PF01706">
    <property type="entry name" value="FliG_C"/>
    <property type="match status" value="1"/>
</dbReference>
<evidence type="ECO:0000256" key="1">
    <source>
        <dbReference type="ARBA" id="ARBA00004117"/>
    </source>
</evidence>
<evidence type="ECO:0000256" key="9">
    <source>
        <dbReference type="ARBA" id="ARBA00023143"/>
    </source>
</evidence>
<dbReference type="GO" id="GO:0006935">
    <property type="term" value="P:chemotaxis"/>
    <property type="evidence" value="ECO:0007669"/>
    <property type="project" value="UniProtKB-KW"/>
</dbReference>
<keyword evidence="11" id="KW-0966">Cell projection</keyword>
<evidence type="ECO:0000256" key="3">
    <source>
        <dbReference type="ARBA" id="ARBA00010299"/>
    </source>
</evidence>